<evidence type="ECO:0000259" key="1">
    <source>
        <dbReference type="Pfam" id="PF04101"/>
    </source>
</evidence>
<protein>
    <submittedName>
        <fullName evidence="2">Glycosyl transferase family 28</fullName>
    </submittedName>
</protein>
<organism evidence="2 3">
    <name type="scientific">Arsenicitalea aurantiaca</name>
    <dbReference type="NCBI Taxonomy" id="1783274"/>
    <lineage>
        <taxon>Bacteria</taxon>
        <taxon>Pseudomonadati</taxon>
        <taxon>Pseudomonadota</taxon>
        <taxon>Alphaproteobacteria</taxon>
        <taxon>Hyphomicrobiales</taxon>
        <taxon>Devosiaceae</taxon>
        <taxon>Arsenicitalea</taxon>
    </lineage>
</organism>
<keyword evidence="2" id="KW-0808">Transferase</keyword>
<dbReference type="EMBL" id="RZNJ01000001">
    <property type="protein sequence ID" value="RUT34588.1"/>
    <property type="molecule type" value="Genomic_DNA"/>
</dbReference>
<comment type="caution">
    <text evidence="2">The sequence shown here is derived from an EMBL/GenBank/DDBJ whole genome shotgun (WGS) entry which is preliminary data.</text>
</comment>
<dbReference type="SUPFAM" id="SSF53756">
    <property type="entry name" value="UDP-Glycosyltransferase/glycogen phosphorylase"/>
    <property type="match status" value="1"/>
</dbReference>
<proteinExistence type="predicted"/>
<accession>A0A433XKQ0</accession>
<dbReference type="InterPro" id="IPR007235">
    <property type="entry name" value="Glyco_trans_28_C"/>
</dbReference>
<dbReference type="GO" id="GO:0016758">
    <property type="term" value="F:hexosyltransferase activity"/>
    <property type="evidence" value="ECO:0007669"/>
    <property type="project" value="InterPro"/>
</dbReference>
<keyword evidence="3" id="KW-1185">Reference proteome</keyword>
<dbReference type="Proteomes" id="UP000281547">
    <property type="component" value="Unassembled WGS sequence"/>
</dbReference>
<dbReference type="Pfam" id="PF04101">
    <property type="entry name" value="Glyco_tran_28_C"/>
    <property type="match status" value="1"/>
</dbReference>
<dbReference type="AlphaFoldDB" id="A0A433XKQ0"/>
<reference evidence="2 3" key="1">
    <citation type="journal article" date="2016" name="Int. J. Syst. Evol. Microbiol.">
        <title>Arsenicitalea aurantiaca gen. nov., sp. nov., a new member of the family Hyphomicrobiaceae, isolated from high-arsenic sediment.</title>
        <authorList>
            <person name="Mu Y."/>
            <person name="Zhou L."/>
            <person name="Zeng X.C."/>
            <person name="Liu L."/>
            <person name="Pan Y."/>
            <person name="Chen X."/>
            <person name="Wang J."/>
            <person name="Li S."/>
            <person name="Li W.J."/>
            <person name="Wang Y."/>
        </authorList>
    </citation>
    <scope>NUCLEOTIDE SEQUENCE [LARGE SCALE GENOMIC DNA]</scope>
    <source>
        <strain evidence="2 3">42-50</strain>
    </source>
</reference>
<sequence>MGTSRDPIGPAPSGGGAVIFLTVGSVLPFERLVAAVDDWAGRHPETEIFAQTKGGRYTPRHMAHAEILSPAEFARRLDAAELIIAHAGMGSAIMAAERAKPVILFPRRAALREHTTDHQLDTVKFLEGRPGIHVATDPETLDRAIAEARKGGGGERLSSAAPPTFIANLRAAIAALD</sequence>
<evidence type="ECO:0000313" key="2">
    <source>
        <dbReference type="EMBL" id="RUT34588.1"/>
    </source>
</evidence>
<name>A0A433XKQ0_9HYPH</name>
<gene>
    <name evidence="2" type="ORF">EMQ25_01080</name>
</gene>
<dbReference type="Gene3D" id="3.40.50.2000">
    <property type="entry name" value="Glycogen Phosphorylase B"/>
    <property type="match status" value="1"/>
</dbReference>
<evidence type="ECO:0000313" key="3">
    <source>
        <dbReference type="Proteomes" id="UP000281547"/>
    </source>
</evidence>
<feature type="domain" description="Glycosyl transferase family 28 C-terminal" evidence="1">
    <location>
        <begin position="18"/>
        <end position="150"/>
    </location>
</feature>